<gene>
    <name evidence="13" type="ORF">BXYJ_LOCUS9058</name>
</gene>
<dbReference type="GO" id="GO:0003690">
    <property type="term" value="F:double-stranded DNA binding"/>
    <property type="evidence" value="ECO:0007669"/>
    <property type="project" value="TreeGrafter"/>
</dbReference>
<feature type="active site" description="Proton donor/acceptor" evidence="9">
    <location>
        <position position="359"/>
    </location>
</feature>
<name>A0A1I7RHA8_BURXY</name>
<dbReference type="GO" id="GO:0017005">
    <property type="term" value="F:3'-tyrosyl-DNA phosphodiesterase activity"/>
    <property type="evidence" value="ECO:0007669"/>
    <property type="project" value="TreeGrafter"/>
</dbReference>
<evidence type="ECO:0000256" key="1">
    <source>
        <dbReference type="ARBA" id="ARBA00004123"/>
    </source>
</evidence>
<evidence type="ECO:0000256" key="2">
    <source>
        <dbReference type="ARBA" id="ARBA00010205"/>
    </source>
</evidence>
<dbReference type="GO" id="GO:0005634">
    <property type="term" value="C:nucleus"/>
    <property type="evidence" value="ECO:0007669"/>
    <property type="project" value="UniProtKB-SubCell"/>
</dbReference>
<protein>
    <submittedName>
        <fullName evidence="13">(pine wood nematode) hypothetical protein</fullName>
    </submittedName>
</protein>
<dbReference type="PANTHER" id="PTHR12415">
    <property type="entry name" value="TYROSYL-DNA PHOSPHODIESTERASE 1"/>
    <property type="match status" value="1"/>
</dbReference>
<keyword evidence="5" id="KW-0378">Hydrolase</keyword>
<evidence type="ECO:0000256" key="8">
    <source>
        <dbReference type="ARBA" id="ARBA00023242"/>
    </source>
</evidence>
<evidence type="ECO:0000256" key="4">
    <source>
        <dbReference type="ARBA" id="ARBA00022763"/>
    </source>
</evidence>
<keyword evidence="4" id="KW-0227">DNA damage</keyword>
<dbReference type="InterPro" id="IPR010347">
    <property type="entry name" value="Tdp1"/>
</dbReference>
<evidence type="ECO:0000256" key="12">
    <source>
        <dbReference type="SAM" id="MobiDB-lite"/>
    </source>
</evidence>
<comment type="similarity">
    <text evidence="2">Belongs to the tyrosyl-DNA phosphodiesterase family.</text>
</comment>
<dbReference type="GO" id="GO:0006281">
    <property type="term" value="P:DNA repair"/>
    <property type="evidence" value="ECO:0007669"/>
    <property type="project" value="UniProtKB-KW"/>
</dbReference>
<dbReference type="AlphaFoldDB" id="A0A1I7RHA8"/>
<feature type="active site" description="Nucleophile" evidence="9">
    <location>
        <position position="127"/>
    </location>
</feature>
<reference evidence="17" key="1">
    <citation type="submission" date="2016-11" db="UniProtKB">
        <authorList>
            <consortium name="WormBaseParasite"/>
        </authorList>
    </citation>
    <scope>IDENTIFICATION</scope>
</reference>
<evidence type="ECO:0000256" key="9">
    <source>
        <dbReference type="PIRSR" id="PIRSR610347-1"/>
    </source>
</evidence>
<feature type="binding site" evidence="10">
    <location>
        <position position="361"/>
    </location>
    <ligand>
        <name>substrate</name>
    </ligand>
</feature>
<evidence type="ECO:0000256" key="10">
    <source>
        <dbReference type="PIRSR" id="PIRSR610347-2"/>
    </source>
</evidence>
<evidence type="ECO:0000313" key="16">
    <source>
        <dbReference type="Proteomes" id="UP000659654"/>
    </source>
</evidence>
<dbReference type="SUPFAM" id="SSF56024">
    <property type="entry name" value="Phospholipase D/nuclease"/>
    <property type="match status" value="2"/>
</dbReference>
<organism evidence="15 17">
    <name type="scientific">Bursaphelenchus xylophilus</name>
    <name type="common">Pinewood nematode worm</name>
    <name type="synonym">Aphelenchoides xylophilus</name>
    <dbReference type="NCBI Taxonomy" id="6326"/>
    <lineage>
        <taxon>Eukaryota</taxon>
        <taxon>Metazoa</taxon>
        <taxon>Ecdysozoa</taxon>
        <taxon>Nematoda</taxon>
        <taxon>Chromadorea</taxon>
        <taxon>Rhabditida</taxon>
        <taxon>Tylenchina</taxon>
        <taxon>Tylenchomorpha</taxon>
        <taxon>Aphelenchoidea</taxon>
        <taxon>Aphelenchoididae</taxon>
        <taxon>Bursaphelenchus</taxon>
    </lineage>
</organism>
<dbReference type="Proteomes" id="UP000582659">
    <property type="component" value="Unassembled WGS sequence"/>
</dbReference>
<dbReference type="OrthoDB" id="47785at2759"/>
<feature type="binding site" evidence="10">
    <location>
        <position position="129"/>
    </location>
    <ligand>
        <name>substrate</name>
    </ligand>
</feature>
<dbReference type="Proteomes" id="UP000659654">
    <property type="component" value="Unassembled WGS sequence"/>
</dbReference>
<dbReference type="EMBL" id="CAJFCV020000004">
    <property type="protein sequence ID" value="CAG9115888.1"/>
    <property type="molecule type" value="Genomic_DNA"/>
</dbReference>
<sequence>MASSGGNPAKSRGEKRKASEEEESSTSVISEGLHFTKVKELGMEYNEGAYSLHEIINAIQPKRSIHFNFCVEFDFMFKSYPKHLRHTPIAVISGSEQDVEDGKYLKKHFPHLQVQCAATLSKWGHHHTKLSLFETDSGLHVVISTANMTAFDWGHLTQGFYYAHGEFLKTENAPVLKRSKKADGFGDDLKKYLRAAYLNPGLKILSAVEHWSDLFAKNLPDFSHIKDRLVYTIPGKEWLQPMGHTIMRNILKSHLSDEEIGDCTFIGQVSSIGSLGQNKDEWVFKELAASMCGKDKVPKDLKFKLVYPSMKTMAESVDGWLSGGAFPWDDNVYWRQKWMDKYFCDWRSDKLGRTRCMPHIKSYAAVTSDGSVKWLLITSANLSKAAWGRLNRDGRSYSSHSYELGVLMLADNYDQPLELPFDWPLTEYSKTDSPFRRNTTTSLKDCEGREYPFTS</sequence>
<dbReference type="eggNOG" id="KOG2031">
    <property type="taxonomic scope" value="Eukaryota"/>
</dbReference>
<dbReference type="GO" id="GO:0003697">
    <property type="term" value="F:single-stranded DNA binding"/>
    <property type="evidence" value="ECO:0007669"/>
    <property type="project" value="TreeGrafter"/>
</dbReference>
<evidence type="ECO:0000256" key="7">
    <source>
        <dbReference type="ARBA" id="ARBA00023204"/>
    </source>
</evidence>
<evidence type="ECO:0000256" key="6">
    <source>
        <dbReference type="ARBA" id="ARBA00022839"/>
    </source>
</evidence>
<evidence type="ECO:0000313" key="17">
    <source>
        <dbReference type="WBParaSite" id="BXY_0008500.1"/>
    </source>
</evidence>
<dbReference type="Gene3D" id="3.30.870.10">
    <property type="entry name" value="Endonuclease Chain A"/>
    <property type="match status" value="2"/>
</dbReference>
<keyword evidence="3" id="KW-0540">Nuclease</keyword>
<dbReference type="Pfam" id="PF06087">
    <property type="entry name" value="Tyr-DNA_phospho"/>
    <property type="match status" value="1"/>
</dbReference>
<keyword evidence="16" id="KW-1185">Reference proteome</keyword>
<dbReference type="GO" id="GO:0004527">
    <property type="term" value="F:exonuclease activity"/>
    <property type="evidence" value="ECO:0007669"/>
    <property type="project" value="UniProtKB-KW"/>
</dbReference>
<feature type="site" description="Interaction with DNA" evidence="11">
    <location>
        <position position="383"/>
    </location>
</feature>
<reference evidence="14" key="2">
    <citation type="submission" date="2020-08" db="EMBL/GenBank/DDBJ databases">
        <authorList>
            <person name="Kikuchi T."/>
        </authorList>
    </citation>
    <scope>NUCLEOTIDE SEQUENCE</scope>
    <source>
        <strain evidence="13">Ka4C1</strain>
    </source>
</reference>
<keyword evidence="6" id="KW-0269">Exonuclease</keyword>
<evidence type="ECO:0000313" key="13">
    <source>
        <dbReference type="EMBL" id="CAD5226464.1"/>
    </source>
</evidence>
<comment type="subcellular location">
    <subcellularLocation>
        <location evidence="1">Nucleus</location>
    </subcellularLocation>
</comment>
<accession>A0A1I7RHA8</accession>
<evidence type="ECO:0000256" key="11">
    <source>
        <dbReference type="PIRSR" id="PIRSR610347-3"/>
    </source>
</evidence>
<dbReference type="WBParaSite" id="BXY_0008500.1">
    <property type="protein sequence ID" value="BXY_0008500.1"/>
    <property type="gene ID" value="BXY_0008500"/>
</dbReference>
<dbReference type="Proteomes" id="UP000095284">
    <property type="component" value="Unplaced"/>
</dbReference>
<proteinExistence type="inferred from homology"/>
<dbReference type="PANTHER" id="PTHR12415:SF0">
    <property type="entry name" value="TYROSYL-DNA PHOSPHODIESTERASE 1"/>
    <property type="match status" value="1"/>
</dbReference>
<dbReference type="EMBL" id="CAJFDI010000004">
    <property type="protein sequence ID" value="CAD5226464.1"/>
    <property type="molecule type" value="Genomic_DNA"/>
</dbReference>
<keyword evidence="7" id="KW-0234">DNA repair</keyword>
<evidence type="ECO:0000256" key="3">
    <source>
        <dbReference type="ARBA" id="ARBA00022722"/>
    </source>
</evidence>
<dbReference type="SMR" id="A0A1I7RHA8"/>
<keyword evidence="8" id="KW-0539">Nucleus</keyword>
<evidence type="ECO:0000313" key="14">
    <source>
        <dbReference type="EMBL" id="CAG9115888.1"/>
    </source>
</evidence>
<feature type="region of interest" description="Disordered" evidence="12">
    <location>
        <begin position="1"/>
        <end position="28"/>
    </location>
</feature>
<evidence type="ECO:0000313" key="15">
    <source>
        <dbReference type="Proteomes" id="UP000095284"/>
    </source>
</evidence>
<evidence type="ECO:0000256" key="5">
    <source>
        <dbReference type="ARBA" id="ARBA00022801"/>
    </source>
</evidence>